<evidence type="ECO:0000256" key="4">
    <source>
        <dbReference type="ARBA" id="ARBA00023122"/>
    </source>
</evidence>
<evidence type="ECO:0000256" key="6">
    <source>
        <dbReference type="PROSITE-ProRule" id="PRU00703"/>
    </source>
</evidence>
<dbReference type="SUPFAM" id="SSF54631">
    <property type="entry name" value="CBS-domain pair"/>
    <property type="match status" value="1"/>
</dbReference>
<dbReference type="PANTHER" id="PTHR11689:SF89">
    <property type="entry name" value="CHLORIDE CHANNEL PROTEIN"/>
    <property type="match status" value="1"/>
</dbReference>
<feature type="non-terminal residue" evidence="8">
    <location>
        <position position="176"/>
    </location>
</feature>
<sequence>VRVLHLKENIASLARLLASTSHGGFPVVCRPKPDHAEVFQGTIKRLELCMLLENEHIFEPERNDKSFSSSHPFSYEKVTSVEKLPNLSRLTMLLNRYTTDLRYQQLFINLEPYINKSAMSVQAHFSLQRTYIVFRTLGLRHLTVVDPQNRVVGVITRKDLMPFPLEERLRLQLAPQ</sequence>
<evidence type="ECO:0000313" key="9">
    <source>
        <dbReference type="Proteomes" id="UP000785099"/>
    </source>
</evidence>
<keyword evidence="1" id="KW-0813">Transport</keyword>
<dbReference type="Pfam" id="PF00571">
    <property type="entry name" value="CBS"/>
    <property type="match status" value="1"/>
</dbReference>
<dbReference type="Gene3D" id="3.10.580.10">
    <property type="entry name" value="CBS-domain"/>
    <property type="match status" value="1"/>
</dbReference>
<keyword evidence="9" id="KW-1185">Reference proteome</keyword>
<evidence type="ECO:0000256" key="5">
    <source>
        <dbReference type="ARBA" id="ARBA00023214"/>
    </source>
</evidence>
<evidence type="ECO:0000313" key="8">
    <source>
        <dbReference type="EMBL" id="KAF1421657.1"/>
    </source>
</evidence>
<proteinExistence type="predicted"/>
<dbReference type="PANTHER" id="PTHR11689">
    <property type="entry name" value="CHLORIDE CHANNEL PROTEIN CLC FAMILY MEMBER"/>
    <property type="match status" value="1"/>
</dbReference>
<protein>
    <submittedName>
        <fullName evidence="8">Chloride channel protein D</fullName>
    </submittedName>
</protein>
<dbReference type="Proteomes" id="UP000785099">
    <property type="component" value="Unassembled WGS sequence"/>
</dbReference>
<reference evidence="8 9" key="1">
    <citation type="journal article" date="2019" name="Gigascience">
        <title>High-coverage genomes to elucidate the evolution of penguins.</title>
        <authorList>
            <person name="Pan H."/>
            <person name="Cole T.L."/>
            <person name="Bi X."/>
            <person name="Fang M."/>
            <person name="Zhou C."/>
            <person name="Yang Z."/>
            <person name="Ksepka D.T."/>
            <person name="Hart T."/>
            <person name="Bouzat J.L."/>
            <person name="Argilla L.S."/>
            <person name="Bertelsen M.F."/>
            <person name="Boersma P.D."/>
            <person name="Bost C.A."/>
            <person name="Cherel Y."/>
            <person name="Dann P."/>
            <person name="Fiddaman S.R."/>
            <person name="Howard P."/>
            <person name="Labuschagne K."/>
            <person name="Mattern T."/>
            <person name="Miller G."/>
            <person name="Parker P."/>
            <person name="Phillips R.A."/>
            <person name="Quillfeldt P."/>
            <person name="Ryan P.G."/>
            <person name="Taylor H."/>
            <person name="Thompson D.R."/>
            <person name="Young M.J."/>
            <person name="Ellegaard M.R."/>
            <person name="Gilbert M.T.P."/>
            <person name="Sinding M.S."/>
            <person name="Pacheco G."/>
            <person name="Shepherd L.D."/>
            <person name="Tennyson A.J.D."/>
            <person name="Grosser S."/>
            <person name="Kay E."/>
            <person name="Nupen L.J."/>
            <person name="Ellenberg U."/>
            <person name="Houston D.M."/>
            <person name="Reeve A.H."/>
            <person name="Johnson K."/>
            <person name="Masello J.F."/>
            <person name="Stracke T."/>
            <person name="McKinlay B."/>
            <person name="Borboroglu P.G."/>
            <person name="Zhang D.X."/>
            <person name="Zhang G."/>
        </authorList>
    </citation>
    <scope>NUCLEOTIDE SEQUENCE [LARGE SCALE GENOMIC DNA]</scope>
    <source>
        <strain evidence="8">GAPE 212</strain>
    </source>
</reference>
<dbReference type="PROSITE" id="PS51371">
    <property type="entry name" value="CBS"/>
    <property type="match status" value="1"/>
</dbReference>
<gene>
    <name evidence="8" type="primary">clcD</name>
    <name evidence="8" type="ORF">FQV24_0006461</name>
</gene>
<dbReference type="InterPro" id="IPR000644">
    <property type="entry name" value="CBS_dom"/>
</dbReference>
<dbReference type="AlphaFoldDB" id="A0A8J4IAL1"/>
<dbReference type="InterPro" id="IPR051280">
    <property type="entry name" value="Cl-channel/antiporter"/>
</dbReference>
<comment type="caution">
    <text evidence="8">The sequence shown here is derived from an EMBL/GenBank/DDBJ whole genome shotgun (WGS) entry which is preliminary data.</text>
</comment>
<feature type="domain" description="CBS" evidence="7">
    <location>
        <begin position="114"/>
        <end position="171"/>
    </location>
</feature>
<evidence type="ECO:0000256" key="1">
    <source>
        <dbReference type="ARBA" id="ARBA00022448"/>
    </source>
</evidence>
<name>A0A8J4IAL1_SPHME</name>
<evidence type="ECO:0000256" key="2">
    <source>
        <dbReference type="ARBA" id="ARBA00022737"/>
    </source>
</evidence>
<organism evidence="8 9">
    <name type="scientific">Spheniscus mendiculus</name>
    <name type="common">Galapagos penguin</name>
    <dbReference type="NCBI Taxonomy" id="156760"/>
    <lineage>
        <taxon>Eukaryota</taxon>
        <taxon>Metazoa</taxon>
        <taxon>Chordata</taxon>
        <taxon>Craniata</taxon>
        <taxon>Vertebrata</taxon>
        <taxon>Euteleostomi</taxon>
        <taxon>Archelosauria</taxon>
        <taxon>Archosauria</taxon>
        <taxon>Dinosauria</taxon>
        <taxon>Saurischia</taxon>
        <taxon>Theropoda</taxon>
        <taxon>Coelurosauria</taxon>
        <taxon>Aves</taxon>
        <taxon>Neognathae</taxon>
        <taxon>Neoaves</taxon>
        <taxon>Aequornithes</taxon>
        <taxon>Sphenisciformes</taxon>
        <taxon>Spheniscidae</taxon>
        <taxon>Spheniscus</taxon>
    </lineage>
</organism>
<keyword evidence="5" id="KW-0868">Chloride</keyword>
<evidence type="ECO:0000256" key="3">
    <source>
        <dbReference type="ARBA" id="ARBA00023065"/>
    </source>
</evidence>
<feature type="non-terminal residue" evidence="8">
    <location>
        <position position="1"/>
    </location>
</feature>
<keyword evidence="3" id="KW-0406">Ion transport</keyword>
<evidence type="ECO:0000259" key="7">
    <source>
        <dbReference type="PROSITE" id="PS51371"/>
    </source>
</evidence>
<keyword evidence="4 6" id="KW-0129">CBS domain</keyword>
<keyword evidence="2" id="KW-0677">Repeat</keyword>
<dbReference type="EMBL" id="VUKU01017610">
    <property type="protein sequence ID" value="KAF1421657.1"/>
    <property type="molecule type" value="Genomic_DNA"/>
</dbReference>
<dbReference type="GO" id="GO:0015108">
    <property type="term" value="F:chloride transmembrane transporter activity"/>
    <property type="evidence" value="ECO:0007669"/>
    <property type="project" value="TreeGrafter"/>
</dbReference>
<accession>A0A8J4IAL1</accession>
<dbReference type="InterPro" id="IPR046342">
    <property type="entry name" value="CBS_dom_sf"/>
</dbReference>